<sequence>MSTRKQRGKTQKIYLIECTPVSKYVKKYAVCGASMNIYKVTIQKNPICTCPDHQTRHRRCKHIYFILLRVMKVKPKMEDVKEYTKKNLTSMFQNIPLITNNLIVQNNIINKYNRYKKAGKLSNSDDADKYKVKDMRDQEMCPICLDPIDNGEKVDYCKYSCGNPIHVTCFTMWTQRFPKNCVYCKANWDKDKNELKYVNLMS</sequence>
<protein>
    <submittedName>
        <fullName evidence="4">Ring finger protein</fullName>
    </submittedName>
</protein>
<gene>
    <name evidence="4" type="ORF">LCMiAC01_00080</name>
</gene>
<evidence type="ECO:0000259" key="3">
    <source>
        <dbReference type="PROSITE" id="PS50966"/>
    </source>
</evidence>
<organism evidence="4">
    <name type="scientific">Mimivirus LCMiAC01</name>
    <dbReference type="NCBI Taxonomy" id="2506608"/>
    <lineage>
        <taxon>Viruses</taxon>
        <taxon>Varidnaviria</taxon>
        <taxon>Bamfordvirae</taxon>
        <taxon>Nucleocytoviricota</taxon>
        <taxon>Megaviricetes</taxon>
        <taxon>Imitervirales</taxon>
        <taxon>Mimiviridae</taxon>
        <taxon>Klosneuvirinae</taxon>
    </lineage>
</organism>
<dbReference type="PANTHER" id="PTHR21540">
    <property type="entry name" value="RING FINGER AND SWIM DOMAIN-CONTAINING PROTEIN 2"/>
    <property type="match status" value="1"/>
</dbReference>
<accession>A0A481Z0N0</accession>
<evidence type="ECO:0000259" key="2">
    <source>
        <dbReference type="PROSITE" id="PS50089"/>
    </source>
</evidence>
<reference evidence="4" key="1">
    <citation type="journal article" date="2019" name="MBio">
        <title>Virus Genomes from Deep Sea Sediments Expand the Ocean Megavirome and Support Independent Origins of Viral Gigantism.</title>
        <authorList>
            <person name="Backstrom D."/>
            <person name="Yutin N."/>
            <person name="Jorgensen S.L."/>
            <person name="Dharamshi J."/>
            <person name="Homa F."/>
            <person name="Zaremba-Niedwiedzka K."/>
            <person name="Spang A."/>
            <person name="Wolf Y.I."/>
            <person name="Koonin E.V."/>
            <person name="Ettema T.J."/>
        </authorList>
    </citation>
    <scope>NUCLEOTIDE SEQUENCE</scope>
</reference>
<evidence type="ECO:0000256" key="1">
    <source>
        <dbReference type="PROSITE-ProRule" id="PRU00175"/>
    </source>
</evidence>
<dbReference type="InterPro" id="IPR001841">
    <property type="entry name" value="Znf_RING"/>
</dbReference>
<dbReference type="SUPFAM" id="SSF57850">
    <property type="entry name" value="RING/U-box"/>
    <property type="match status" value="1"/>
</dbReference>
<name>A0A481Z0N0_9VIRU</name>
<dbReference type="InterPro" id="IPR039903">
    <property type="entry name" value="Zswim2"/>
</dbReference>
<proteinExistence type="predicted"/>
<dbReference type="PANTHER" id="PTHR21540:SF0">
    <property type="entry name" value="PHD FAMILY PROTEIN"/>
    <property type="match status" value="1"/>
</dbReference>
<keyword evidence="1" id="KW-0479">Metal-binding</keyword>
<dbReference type="Gene3D" id="3.30.40.10">
    <property type="entry name" value="Zinc/RING finger domain, C3HC4 (zinc finger)"/>
    <property type="match status" value="1"/>
</dbReference>
<feature type="domain" description="SWIM-type" evidence="3">
    <location>
        <begin position="38"/>
        <end position="71"/>
    </location>
</feature>
<dbReference type="EMBL" id="MK500388">
    <property type="protein sequence ID" value="QBK88344.1"/>
    <property type="molecule type" value="Genomic_DNA"/>
</dbReference>
<dbReference type="PROSITE" id="PS50966">
    <property type="entry name" value="ZF_SWIM"/>
    <property type="match status" value="1"/>
</dbReference>
<keyword evidence="1" id="KW-0863">Zinc-finger</keyword>
<dbReference type="InterPro" id="IPR007527">
    <property type="entry name" value="Znf_SWIM"/>
</dbReference>
<dbReference type="InterPro" id="IPR013083">
    <property type="entry name" value="Znf_RING/FYVE/PHD"/>
</dbReference>
<dbReference type="GO" id="GO:0008270">
    <property type="term" value="F:zinc ion binding"/>
    <property type="evidence" value="ECO:0007669"/>
    <property type="project" value="UniProtKB-KW"/>
</dbReference>
<keyword evidence="1" id="KW-0862">Zinc</keyword>
<dbReference type="GO" id="GO:0061630">
    <property type="term" value="F:ubiquitin protein ligase activity"/>
    <property type="evidence" value="ECO:0007669"/>
    <property type="project" value="InterPro"/>
</dbReference>
<feature type="domain" description="RING-type" evidence="2">
    <location>
        <begin position="141"/>
        <end position="185"/>
    </location>
</feature>
<dbReference type="PROSITE" id="PS50089">
    <property type="entry name" value="ZF_RING_2"/>
    <property type="match status" value="1"/>
</dbReference>
<evidence type="ECO:0000313" key="4">
    <source>
        <dbReference type="EMBL" id="QBK88344.1"/>
    </source>
</evidence>